<protein>
    <submittedName>
        <fullName evidence="1">Uncharacterized protein</fullName>
    </submittedName>
</protein>
<reference evidence="1" key="1">
    <citation type="submission" date="2023-03" db="EMBL/GenBank/DDBJ databases">
        <title>Massive genome expansion in bonnet fungi (Mycena s.s.) driven by repeated elements and novel gene families across ecological guilds.</title>
        <authorList>
            <consortium name="Lawrence Berkeley National Laboratory"/>
            <person name="Harder C.B."/>
            <person name="Miyauchi S."/>
            <person name="Viragh M."/>
            <person name="Kuo A."/>
            <person name="Thoen E."/>
            <person name="Andreopoulos B."/>
            <person name="Lu D."/>
            <person name="Skrede I."/>
            <person name="Drula E."/>
            <person name="Henrissat B."/>
            <person name="Morin E."/>
            <person name="Kohler A."/>
            <person name="Barry K."/>
            <person name="LaButti K."/>
            <person name="Morin E."/>
            <person name="Salamov A."/>
            <person name="Lipzen A."/>
            <person name="Mereny Z."/>
            <person name="Hegedus B."/>
            <person name="Baldrian P."/>
            <person name="Stursova M."/>
            <person name="Weitz H."/>
            <person name="Taylor A."/>
            <person name="Grigoriev I.V."/>
            <person name="Nagy L.G."/>
            <person name="Martin F."/>
            <person name="Kauserud H."/>
        </authorList>
    </citation>
    <scope>NUCLEOTIDE SEQUENCE</scope>
    <source>
        <strain evidence="1">CBHHK200</strain>
    </source>
</reference>
<organism evidence="1 2">
    <name type="scientific">Mycena alexandri</name>
    <dbReference type="NCBI Taxonomy" id="1745969"/>
    <lineage>
        <taxon>Eukaryota</taxon>
        <taxon>Fungi</taxon>
        <taxon>Dikarya</taxon>
        <taxon>Basidiomycota</taxon>
        <taxon>Agaricomycotina</taxon>
        <taxon>Agaricomycetes</taxon>
        <taxon>Agaricomycetidae</taxon>
        <taxon>Agaricales</taxon>
        <taxon>Marasmiineae</taxon>
        <taxon>Mycenaceae</taxon>
        <taxon>Mycena</taxon>
    </lineage>
</organism>
<dbReference type="AlphaFoldDB" id="A0AAD6SI82"/>
<sequence length="142" mass="15606">MPFPAILAIAVSSLLIFRVFLSGLWLLSSPCQPAEELTSPNNWPTPGCSTMCPLRQPRQLSSPGRPILPIRRPSLSNFQGTPPWIALKHGPKHEDTDRIQIGESSAWLIVSSRDKSGKRGTYQYLSRTNPASSARILCAGRV</sequence>
<comment type="caution">
    <text evidence="1">The sequence shown here is derived from an EMBL/GenBank/DDBJ whole genome shotgun (WGS) entry which is preliminary data.</text>
</comment>
<dbReference type="Proteomes" id="UP001218188">
    <property type="component" value="Unassembled WGS sequence"/>
</dbReference>
<dbReference type="EMBL" id="JARJCM010000111">
    <property type="protein sequence ID" value="KAJ7028504.1"/>
    <property type="molecule type" value="Genomic_DNA"/>
</dbReference>
<gene>
    <name evidence="1" type="ORF">C8F04DRAFT_61357</name>
</gene>
<name>A0AAD6SI82_9AGAR</name>
<keyword evidence="2" id="KW-1185">Reference proteome</keyword>
<evidence type="ECO:0000313" key="2">
    <source>
        <dbReference type="Proteomes" id="UP001218188"/>
    </source>
</evidence>
<accession>A0AAD6SI82</accession>
<evidence type="ECO:0000313" key="1">
    <source>
        <dbReference type="EMBL" id="KAJ7028504.1"/>
    </source>
</evidence>
<proteinExistence type="predicted"/>